<proteinExistence type="predicted"/>
<sequence length="126" mass="14977">MRHNKRFIGLKIAGFVVLGAACVTALGFGVMLLWNWLVPELFHGPVITFWQALGLFILSKLLFGGFMKDHDKKNSWKRRKWDRMQAKMEHMSPEEKEKLKSHFDRCWGRKWQREEEPKPPVERQPE</sequence>
<keyword evidence="1" id="KW-1133">Transmembrane helix</keyword>
<feature type="transmembrane region" description="Helical" evidence="1">
    <location>
        <begin position="12"/>
        <end position="37"/>
    </location>
</feature>
<dbReference type="RefSeq" id="WP_341834767.1">
    <property type="nucleotide sequence ID" value="NZ_CP149822.1"/>
</dbReference>
<keyword evidence="3" id="KW-1185">Reference proteome</keyword>
<name>A0ABZ2YLK7_9BACT</name>
<keyword evidence="1" id="KW-0472">Membrane</keyword>
<feature type="transmembrane region" description="Helical" evidence="1">
    <location>
        <begin position="49"/>
        <end position="67"/>
    </location>
</feature>
<dbReference type="Proteomes" id="UP001485459">
    <property type="component" value="Chromosome"/>
</dbReference>
<keyword evidence="1" id="KW-0812">Transmembrane</keyword>
<accession>A0ABZ2YLK7</accession>
<evidence type="ECO:0000313" key="3">
    <source>
        <dbReference type="Proteomes" id="UP001485459"/>
    </source>
</evidence>
<evidence type="ECO:0000313" key="2">
    <source>
        <dbReference type="EMBL" id="WZN39799.1"/>
    </source>
</evidence>
<gene>
    <name evidence="2" type="ORF">WJU16_17615</name>
</gene>
<evidence type="ECO:0000256" key="1">
    <source>
        <dbReference type="SAM" id="Phobius"/>
    </source>
</evidence>
<organism evidence="2 3">
    <name type="scientific">Chitinophaga pollutisoli</name>
    <dbReference type="NCBI Taxonomy" id="3133966"/>
    <lineage>
        <taxon>Bacteria</taxon>
        <taxon>Pseudomonadati</taxon>
        <taxon>Bacteroidota</taxon>
        <taxon>Chitinophagia</taxon>
        <taxon>Chitinophagales</taxon>
        <taxon>Chitinophagaceae</taxon>
        <taxon>Chitinophaga</taxon>
    </lineage>
</organism>
<dbReference type="PROSITE" id="PS51257">
    <property type="entry name" value="PROKAR_LIPOPROTEIN"/>
    <property type="match status" value="1"/>
</dbReference>
<reference evidence="3" key="1">
    <citation type="submission" date="2024-03" db="EMBL/GenBank/DDBJ databases">
        <title>Chitinophaga horti sp. nov., isolated from garden soil.</title>
        <authorList>
            <person name="Lee D.S."/>
            <person name="Han D.M."/>
            <person name="Baek J.H."/>
            <person name="Choi D.G."/>
            <person name="Jeon J.H."/>
            <person name="Jeon C.O."/>
        </authorList>
    </citation>
    <scope>NUCLEOTIDE SEQUENCE [LARGE SCALE GENOMIC DNA]</scope>
    <source>
        <strain evidence="3">GPA1</strain>
    </source>
</reference>
<protein>
    <submittedName>
        <fullName evidence="2">Uncharacterized protein</fullName>
    </submittedName>
</protein>
<dbReference type="EMBL" id="CP149822">
    <property type="protein sequence ID" value="WZN39799.1"/>
    <property type="molecule type" value="Genomic_DNA"/>
</dbReference>